<gene>
    <name evidence="1" type="ORF">NE237_024033</name>
</gene>
<comment type="caution">
    <text evidence="1">The sequence shown here is derived from an EMBL/GenBank/DDBJ whole genome shotgun (WGS) entry which is preliminary data.</text>
</comment>
<dbReference type="GO" id="GO:0000287">
    <property type="term" value="F:magnesium ion binding"/>
    <property type="evidence" value="ECO:0007669"/>
    <property type="project" value="InterPro"/>
</dbReference>
<dbReference type="AlphaFoldDB" id="A0A9Q0HDX7"/>
<dbReference type="GO" id="GO:0009102">
    <property type="term" value="P:biotin biosynthetic process"/>
    <property type="evidence" value="ECO:0007669"/>
    <property type="project" value="InterPro"/>
</dbReference>
<dbReference type="PANTHER" id="PTHR43210:SF5">
    <property type="entry name" value="DETHIOBIOTIN SYNTHETASE"/>
    <property type="match status" value="1"/>
</dbReference>
<protein>
    <submittedName>
        <fullName evidence="1">Uncharacterized protein</fullName>
    </submittedName>
</protein>
<name>A0A9Q0HDX7_9MAGN</name>
<dbReference type="GO" id="GO:0004141">
    <property type="term" value="F:dethiobiotin synthase activity"/>
    <property type="evidence" value="ECO:0007669"/>
    <property type="project" value="InterPro"/>
</dbReference>
<dbReference type="PANTHER" id="PTHR43210">
    <property type="entry name" value="DETHIOBIOTIN SYNTHETASE"/>
    <property type="match status" value="1"/>
</dbReference>
<dbReference type="EMBL" id="JAMYWD010000008">
    <property type="protein sequence ID" value="KAJ4964094.1"/>
    <property type="molecule type" value="Genomic_DNA"/>
</dbReference>
<evidence type="ECO:0000313" key="1">
    <source>
        <dbReference type="EMBL" id="KAJ4964094.1"/>
    </source>
</evidence>
<organism evidence="1 2">
    <name type="scientific">Protea cynaroides</name>
    <dbReference type="NCBI Taxonomy" id="273540"/>
    <lineage>
        <taxon>Eukaryota</taxon>
        <taxon>Viridiplantae</taxon>
        <taxon>Streptophyta</taxon>
        <taxon>Embryophyta</taxon>
        <taxon>Tracheophyta</taxon>
        <taxon>Spermatophyta</taxon>
        <taxon>Magnoliopsida</taxon>
        <taxon>Proteales</taxon>
        <taxon>Proteaceae</taxon>
        <taxon>Protea</taxon>
    </lineage>
</organism>
<reference evidence="1" key="1">
    <citation type="journal article" date="2023" name="Plant J.">
        <title>The genome of the king protea, Protea cynaroides.</title>
        <authorList>
            <person name="Chang J."/>
            <person name="Duong T.A."/>
            <person name="Schoeman C."/>
            <person name="Ma X."/>
            <person name="Roodt D."/>
            <person name="Barker N."/>
            <person name="Li Z."/>
            <person name="Van de Peer Y."/>
            <person name="Mizrachi E."/>
        </authorList>
    </citation>
    <scope>NUCLEOTIDE SEQUENCE</scope>
    <source>
        <tissue evidence="1">Young leaves</tissue>
    </source>
</reference>
<dbReference type="InterPro" id="IPR027417">
    <property type="entry name" value="P-loop_NTPase"/>
</dbReference>
<dbReference type="OrthoDB" id="1677176at2759"/>
<dbReference type="Proteomes" id="UP001141806">
    <property type="component" value="Unassembled WGS sequence"/>
</dbReference>
<evidence type="ECO:0000313" key="2">
    <source>
        <dbReference type="Proteomes" id="UP001141806"/>
    </source>
</evidence>
<dbReference type="InterPro" id="IPR004472">
    <property type="entry name" value="DTB_synth_BioD"/>
</dbReference>
<dbReference type="Gene3D" id="3.40.50.300">
    <property type="entry name" value="P-loop containing nucleotide triphosphate hydrolases"/>
    <property type="match status" value="1"/>
</dbReference>
<proteinExistence type="predicted"/>
<dbReference type="GO" id="GO:0005829">
    <property type="term" value="C:cytosol"/>
    <property type="evidence" value="ECO:0007669"/>
    <property type="project" value="TreeGrafter"/>
</dbReference>
<sequence length="290" mass="32707">MEHAENADYDSTESARKLRHSEIRLGLLYLDSLGHKLVELNGCAYRDVPLSPKVVPLFQLRSTGPVTAEFGKFSYIKPVQTNFPGDSDSHFVYRKVFEIFLRQRYLVRVFASNHALKALVPAAVEVLGAEMVEGSENGLRDLCLYEERRMQGEDSGVVELKLVCNTIYSWKETISPHLAAEREGAVSDLQLLDSLHRCLEFCSRDEGCDRKEGIWSVIETATSLCYSNLYSLHFWGKGSTLVLIVLFPLLIRILARSELFLSTWSHKVPTAAAYIGILMSKNDLGQVMQK</sequence>
<keyword evidence="2" id="KW-1185">Reference proteome</keyword>
<accession>A0A9Q0HDX7</accession>
<dbReference type="GO" id="GO:0005524">
    <property type="term" value="F:ATP binding"/>
    <property type="evidence" value="ECO:0007669"/>
    <property type="project" value="InterPro"/>
</dbReference>